<dbReference type="PANTHER" id="PTHR48079">
    <property type="entry name" value="PROTEIN YEEZ"/>
    <property type="match status" value="1"/>
</dbReference>
<dbReference type="GO" id="GO:0005737">
    <property type="term" value="C:cytoplasm"/>
    <property type="evidence" value="ECO:0007669"/>
    <property type="project" value="TreeGrafter"/>
</dbReference>
<keyword evidence="3" id="KW-1185">Reference proteome</keyword>
<evidence type="ECO:0000259" key="1">
    <source>
        <dbReference type="Pfam" id="PF01370"/>
    </source>
</evidence>
<name>A0A6M1LBU0_9ACTN</name>
<dbReference type="GO" id="GO:0004029">
    <property type="term" value="F:aldehyde dehydrogenase (NAD+) activity"/>
    <property type="evidence" value="ECO:0007669"/>
    <property type="project" value="TreeGrafter"/>
</dbReference>
<dbReference type="Proteomes" id="UP000478148">
    <property type="component" value="Unassembled WGS sequence"/>
</dbReference>
<dbReference type="AlphaFoldDB" id="A0A6M1LBU0"/>
<organism evidence="2 3">
    <name type="scientific">Verrucosispora sioxanthis</name>
    <dbReference type="NCBI Taxonomy" id="2499994"/>
    <lineage>
        <taxon>Bacteria</taxon>
        <taxon>Bacillati</taxon>
        <taxon>Actinomycetota</taxon>
        <taxon>Actinomycetes</taxon>
        <taxon>Micromonosporales</taxon>
        <taxon>Micromonosporaceae</taxon>
        <taxon>Micromonospora</taxon>
    </lineage>
</organism>
<dbReference type="EMBL" id="SAIY01000011">
    <property type="protein sequence ID" value="NGM15803.1"/>
    <property type="molecule type" value="Genomic_DNA"/>
</dbReference>
<proteinExistence type="predicted"/>
<dbReference type="InterPro" id="IPR051783">
    <property type="entry name" value="NAD(P)-dependent_oxidoreduct"/>
</dbReference>
<dbReference type="RefSeq" id="WP_164449646.1">
    <property type="nucleotide sequence ID" value="NZ_SAIY01000011.1"/>
</dbReference>
<accession>A0A6M1LBU0</accession>
<dbReference type="Pfam" id="PF01370">
    <property type="entry name" value="Epimerase"/>
    <property type="match status" value="1"/>
</dbReference>
<dbReference type="Gene3D" id="3.40.50.720">
    <property type="entry name" value="NAD(P)-binding Rossmann-like Domain"/>
    <property type="match status" value="1"/>
</dbReference>
<comment type="caution">
    <text evidence="2">The sequence shown here is derived from an EMBL/GenBank/DDBJ whole genome shotgun (WGS) entry which is preliminary data.</text>
</comment>
<evidence type="ECO:0000313" key="3">
    <source>
        <dbReference type="Proteomes" id="UP000478148"/>
    </source>
</evidence>
<dbReference type="InterPro" id="IPR001509">
    <property type="entry name" value="Epimerase_deHydtase"/>
</dbReference>
<feature type="domain" description="NAD-dependent epimerase/dehydratase" evidence="1">
    <location>
        <begin position="10"/>
        <end position="236"/>
    </location>
</feature>
<gene>
    <name evidence="2" type="ORF">ENC19_25805</name>
</gene>
<dbReference type="SUPFAM" id="SSF51735">
    <property type="entry name" value="NAD(P)-binding Rossmann-fold domains"/>
    <property type="match status" value="1"/>
</dbReference>
<reference evidence="2 3" key="1">
    <citation type="submission" date="2020-02" db="EMBL/GenBank/DDBJ databases">
        <title>Draft Genome Sequence of Verrucosispora sp. Strain CWR15, Isolated from Gulf of Mexico Sponge.</title>
        <authorList>
            <person name="Kennedy S.J."/>
            <person name="Cella E."/>
            <person name="Azarian T."/>
            <person name="Baker B.J."/>
            <person name="Shaw L.N."/>
        </authorList>
    </citation>
    <scope>NUCLEOTIDE SEQUENCE [LARGE SCALE GENOMIC DNA]</scope>
    <source>
        <strain evidence="2 3">CWR15</strain>
    </source>
</reference>
<sequence length="344" mass="37925">MSRQSRTTRVLVTGATGFLGRNILAALAARQDVTPIAACRTPDRLPSAFAGETRVGDLRDPEYRRTVVDAVDVVCHAGTWGAFWGHAELERRQFFEPNRDLIDQAIDRGVRRFVQTSTIAIAARPAGGGPIDDFAPTRRTGFWPHLDRLIDIDDHMRRRSDRGTQMVTMRLGHFVGAGNALGMVPALVPRLRTRLVPWLASGRARLALVGGRDLGEAFALAATAERLDDYESFNICGPTSPSAREVIEFIADETGSPRPWFSVPYSAGYAFAWLMEKLHPVLPGAEPFLTRSLVHVSEDWDCPSDHAARTLGYTPREDWRDAVRASLTEAGAAGYPWPRLAQPA</sequence>
<protein>
    <submittedName>
        <fullName evidence="2">NAD-dependent epimerase/dehydratase family protein</fullName>
    </submittedName>
</protein>
<evidence type="ECO:0000313" key="2">
    <source>
        <dbReference type="EMBL" id="NGM15803.1"/>
    </source>
</evidence>
<dbReference type="InterPro" id="IPR036291">
    <property type="entry name" value="NAD(P)-bd_dom_sf"/>
</dbReference>
<dbReference type="PANTHER" id="PTHR48079:SF6">
    <property type="entry name" value="NAD(P)-BINDING DOMAIN-CONTAINING PROTEIN-RELATED"/>
    <property type="match status" value="1"/>
</dbReference>